<feature type="compositionally biased region" description="Basic and acidic residues" evidence="1">
    <location>
        <begin position="540"/>
        <end position="550"/>
    </location>
</feature>
<feature type="compositionally biased region" description="Polar residues" evidence="1">
    <location>
        <begin position="848"/>
        <end position="869"/>
    </location>
</feature>
<feature type="compositionally biased region" description="Basic and acidic residues" evidence="1">
    <location>
        <begin position="520"/>
        <end position="530"/>
    </location>
</feature>
<sequence>MGDPDSFDINFAEWRAKRYRIDITGFYDPHNKRSPVMLERHRPDDSGRIVQFVRLEKSEPAAVYSALLRALDDWRQEPGGYPAFDLVSIDARSVSSSKPMMFNVVAREVGEAIGTGRLEVNRIPRIEICYEDSNILFVKDSMFEDVQGVLSEVGNWDAQGRFIPWEKSGLQGDPFGDGPFYAAARARDMDAALKETQGIFAHFGKNPLVQFNARQIHPAVLREFNTELRALTLDYPKIRELKRFIATWQINRAANLAYATEDSIILNANSWWNDPAKLAELGGDWGGSLARETINHEAGHLLTGPVMKNPEALKELNKTFSSILGLPIEITPGNLFTPLNPFRKNAEQIRVIKGYQCNGLDYARVSPAGSPEVGNALTGDWKHIIDSLTWTPENRVSAASGGELSDLVREFNSGSALFIVGRDPRIADLVETISSRYGSKNFDEMLAELFMELRSSNLPRPPAKMLGGIIDRYNRAAPTDVRAVGSPKGLPPGTGEPRPSGGRFEPFTSTDRPAGATGHTDARPFAREDPSAEAAKPHRREGSSDPDRMKVLGGEGDFAPGHRDYDHQAPDFPALYEERPGYTSNTDWYSDPTQTGSLNESFRPQFVERLPNRLGSKIQEFIQWRAERLGRHISPTGQGEVLLERRSPLDPGTPIKYQRVAWGTSHSVRRAIHLALTDGGEPVMVLVLDARSTRLTENAARRALEDIAADSSLAPVDGIEIWFHHKELNDTACLVRDNQNLISLRYEHWHTNLRPPARDHETAIPVPSVANDGVLAPEAIEPPPVLPSQAATAPAAGPAAPATHPAPQPTHPGSGTGDLPDGNRPEPRGDVPAPGMHDTEPSRAPTGNHPTSSSVSGGANQPCSATLPTTAGGGDQPSPAFIRSDGFSLSPEKAALNQNILKVGRAYKGAFRWGGRSGPDMSSWEMEIGTTSDITALRNDFARYMLDIGPAPGRDGIMNCWEAILRIVHLAGGTDVWTLRRLHADAAAAARTAFEETIGDKALRVKAARNAFHDKIGMFLGPGQRTPYIIDPVTKIGGPDIPAGHIVFMDGMNHVAYSRGERDAENRSLVFSHFCDPNPGVFPSSGKFSFEEPGSIQKFGSWQETSIEELREYRPNWTRIESAIPSWLL</sequence>
<proteinExistence type="predicted"/>
<accession>A0A6I4MR18</accession>
<feature type="region of interest" description="Disordered" evidence="1">
    <location>
        <begin position="480"/>
        <end position="554"/>
    </location>
</feature>
<keyword evidence="3" id="KW-1185">Reference proteome</keyword>
<evidence type="ECO:0000313" key="2">
    <source>
        <dbReference type="EMBL" id="MWA07195.1"/>
    </source>
</evidence>
<comment type="caution">
    <text evidence="2">The sequence shown here is derived from an EMBL/GenBank/DDBJ whole genome shotgun (WGS) entry which is preliminary data.</text>
</comment>
<evidence type="ECO:0000256" key="1">
    <source>
        <dbReference type="SAM" id="MobiDB-lite"/>
    </source>
</evidence>
<protein>
    <submittedName>
        <fullName evidence="2">Uncharacterized protein</fullName>
    </submittedName>
</protein>
<dbReference type="AlphaFoldDB" id="A0A6I4MR18"/>
<gene>
    <name evidence="2" type="ORF">F8568_044040</name>
</gene>
<feature type="compositionally biased region" description="Low complexity" evidence="1">
    <location>
        <begin position="789"/>
        <end position="803"/>
    </location>
</feature>
<dbReference type="Proteomes" id="UP000462055">
    <property type="component" value="Unassembled WGS sequence"/>
</dbReference>
<dbReference type="RefSeq" id="WP_151600099.1">
    <property type="nucleotide sequence ID" value="NZ_WBMS02000066.1"/>
</dbReference>
<evidence type="ECO:0000313" key="3">
    <source>
        <dbReference type="Proteomes" id="UP000462055"/>
    </source>
</evidence>
<reference evidence="2" key="1">
    <citation type="submission" date="2019-12" db="EMBL/GenBank/DDBJ databases">
        <title>Actinomadura physcomitrii sp. nov., a novel actinomycete isolated from moss [Physcomitrium sphaericum (Ludw) Fuernr].</title>
        <authorList>
            <person name="Zhuang X."/>
        </authorList>
    </citation>
    <scope>NUCLEOTIDE SEQUENCE [LARGE SCALE GENOMIC DNA]</scope>
    <source>
        <strain evidence="2">LD22</strain>
    </source>
</reference>
<dbReference type="EMBL" id="WBMS02000066">
    <property type="protein sequence ID" value="MWA07195.1"/>
    <property type="molecule type" value="Genomic_DNA"/>
</dbReference>
<name>A0A6I4MR18_9ACTN</name>
<organism evidence="2 3">
    <name type="scientific">Actinomadura physcomitrii</name>
    <dbReference type="NCBI Taxonomy" id="2650748"/>
    <lineage>
        <taxon>Bacteria</taxon>
        <taxon>Bacillati</taxon>
        <taxon>Actinomycetota</taxon>
        <taxon>Actinomycetes</taxon>
        <taxon>Streptosporangiales</taxon>
        <taxon>Thermomonosporaceae</taxon>
        <taxon>Actinomadura</taxon>
    </lineage>
</organism>
<feature type="region of interest" description="Disordered" evidence="1">
    <location>
        <begin position="777"/>
        <end position="886"/>
    </location>
</feature>